<sequence>MHKINEVIELEVGKELFEVSVSETVLLDAASSKHKVGEGNKADLKVRSSVVVSSSSSTADSERVVVVQENVETRFIGEQDLLGSRIEVPPVEPASDQISTPKVSDNGLDQTSNLETLQLVYFIYLRLE</sequence>
<organism evidence="1 2">
    <name type="scientific">Hibiscus sabdariffa</name>
    <name type="common">roselle</name>
    <dbReference type="NCBI Taxonomy" id="183260"/>
    <lineage>
        <taxon>Eukaryota</taxon>
        <taxon>Viridiplantae</taxon>
        <taxon>Streptophyta</taxon>
        <taxon>Embryophyta</taxon>
        <taxon>Tracheophyta</taxon>
        <taxon>Spermatophyta</taxon>
        <taxon>Magnoliopsida</taxon>
        <taxon>eudicotyledons</taxon>
        <taxon>Gunneridae</taxon>
        <taxon>Pentapetalae</taxon>
        <taxon>rosids</taxon>
        <taxon>malvids</taxon>
        <taxon>Malvales</taxon>
        <taxon>Malvaceae</taxon>
        <taxon>Malvoideae</taxon>
        <taxon>Hibiscus</taxon>
    </lineage>
</organism>
<evidence type="ECO:0000313" key="1">
    <source>
        <dbReference type="EMBL" id="KAK9036037.1"/>
    </source>
</evidence>
<evidence type="ECO:0000313" key="2">
    <source>
        <dbReference type="Proteomes" id="UP001396334"/>
    </source>
</evidence>
<gene>
    <name evidence="1" type="ORF">V6N11_078058</name>
</gene>
<proteinExistence type="predicted"/>
<dbReference type="Proteomes" id="UP001396334">
    <property type="component" value="Unassembled WGS sequence"/>
</dbReference>
<dbReference type="EMBL" id="JBBPBN010000006">
    <property type="protein sequence ID" value="KAK9036037.1"/>
    <property type="molecule type" value="Genomic_DNA"/>
</dbReference>
<name>A0ABR2TFN9_9ROSI</name>
<accession>A0ABR2TFN9</accession>
<protein>
    <submittedName>
        <fullName evidence="1">Uncharacterized protein</fullName>
    </submittedName>
</protein>
<reference evidence="1 2" key="1">
    <citation type="journal article" date="2024" name="G3 (Bethesda)">
        <title>Genome assembly of Hibiscus sabdariffa L. provides insights into metabolisms of medicinal natural products.</title>
        <authorList>
            <person name="Kim T."/>
        </authorList>
    </citation>
    <scope>NUCLEOTIDE SEQUENCE [LARGE SCALE GENOMIC DNA]</scope>
    <source>
        <strain evidence="1">TK-2024</strain>
        <tissue evidence="1">Old leaves</tissue>
    </source>
</reference>
<comment type="caution">
    <text evidence="1">The sequence shown here is derived from an EMBL/GenBank/DDBJ whole genome shotgun (WGS) entry which is preliminary data.</text>
</comment>
<keyword evidence="2" id="KW-1185">Reference proteome</keyword>